<dbReference type="Pfam" id="PF03441">
    <property type="entry name" value="FAD_binding_7"/>
    <property type="match status" value="1"/>
</dbReference>
<dbReference type="GO" id="GO:0071949">
    <property type="term" value="F:FAD binding"/>
    <property type="evidence" value="ECO:0007669"/>
    <property type="project" value="TreeGrafter"/>
</dbReference>
<comment type="caution">
    <text evidence="7">The sequence shown here is derived from an EMBL/GenBank/DDBJ whole genome shotgun (WGS) entry which is preliminary data.</text>
</comment>
<dbReference type="InterPro" id="IPR014729">
    <property type="entry name" value="Rossmann-like_a/b/a_fold"/>
</dbReference>
<dbReference type="PRINTS" id="PR00147">
    <property type="entry name" value="DNAPHOTLYASE"/>
</dbReference>
<dbReference type="PANTHER" id="PTHR11455">
    <property type="entry name" value="CRYPTOCHROME"/>
    <property type="match status" value="1"/>
</dbReference>
<dbReference type="InterPro" id="IPR036155">
    <property type="entry name" value="Crypto/Photolyase_N_sf"/>
</dbReference>
<protein>
    <submittedName>
        <fullName evidence="7">Deoxyribodipyrimidine photolyase</fullName>
    </submittedName>
</protein>
<sequence>MASAVFPVISSDKPAINIVWFKRDLRLHDHQPLKWAEDSPHPTLLLFIFEPMLLSDPHFSERHWRFVTESLIQMNQQLNGRVVVAHDEALAVFEQLNEQFDIQHVFSHHEIGLDNTFKRDKQLQRWFSERHIAWQEAVLGGVMRGAVDRSDWDGNWKKVMKASLVDNHPKQLTLVKAVFDTSKLPAEWKIPDPQMQIGGELEARAVLDDFFDGRGQLYNVQISKPELSRESCSRLSPYLAWGNISLRQAYQILLGHWQRKGWRRALIALSSRFHWHCHFMQKFESECSMEFRHINSGYRELPYRSELDSQADLTAWEQGQTGYPLVDSCMRCLIATGYINFRMRAMLVSFLCHHLQIDWRHGVQHLARVFLDFEPGIHYPQFQMQAGVTGINTIRIYNPIKQAVEHDPKGRFIRQWCPELRELPNELITCPHTLTPMEQLMYGMTIGENYPAPIVDVAVTYKQASDLLWAWRDRPEVRRESRRILQRHVR</sequence>
<dbReference type="SUPFAM" id="SSF48173">
    <property type="entry name" value="Cryptochrome/photolyase FAD-binding domain"/>
    <property type="match status" value="1"/>
</dbReference>
<evidence type="ECO:0000256" key="1">
    <source>
        <dbReference type="ARBA" id="ARBA00001932"/>
    </source>
</evidence>
<evidence type="ECO:0000313" key="8">
    <source>
        <dbReference type="Proteomes" id="UP000245506"/>
    </source>
</evidence>
<keyword evidence="2 4" id="KW-0285">Flavoprotein</keyword>
<dbReference type="GO" id="GO:0003677">
    <property type="term" value="F:DNA binding"/>
    <property type="evidence" value="ECO:0007669"/>
    <property type="project" value="TreeGrafter"/>
</dbReference>
<dbReference type="InterPro" id="IPR036134">
    <property type="entry name" value="Crypto/Photolyase_FAD-like_sf"/>
</dbReference>
<dbReference type="Gene3D" id="3.40.50.620">
    <property type="entry name" value="HUPs"/>
    <property type="match status" value="1"/>
</dbReference>
<dbReference type="PROSITE" id="PS51645">
    <property type="entry name" value="PHR_CRY_ALPHA_BETA"/>
    <property type="match status" value="1"/>
</dbReference>
<evidence type="ECO:0000256" key="2">
    <source>
        <dbReference type="ARBA" id="ARBA00022630"/>
    </source>
</evidence>
<dbReference type="Proteomes" id="UP000245506">
    <property type="component" value="Unassembled WGS sequence"/>
</dbReference>
<evidence type="ECO:0000313" key="7">
    <source>
        <dbReference type="EMBL" id="PWQ99631.1"/>
    </source>
</evidence>
<comment type="cofactor">
    <cofactor evidence="4">
        <name>FAD</name>
        <dbReference type="ChEBI" id="CHEBI:57692"/>
    </cofactor>
    <text evidence="4">Binds 1 FAD per subunit.</text>
</comment>
<dbReference type="GO" id="GO:0009416">
    <property type="term" value="P:response to light stimulus"/>
    <property type="evidence" value="ECO:0007669"/>
    <property type="project" value="TreeGrafter"/>
</dbReference>
<dbReference type="AlphaFoldDB" id="A0A317CN54"/>
<dbReference type="Pfam" id="PF00875">
    <property type="entry name" value="DNA_photolyase"/>
    <property type="match status" value="1"/>
</dbReference>
<gene>
    <name evidence="7" type="ORF">DKT75_00740</name>
</gene>
<dbReference type="InterPro" id="IPR005101">
    <property type="entry name" value="Cryptochr/Photolyase_FAD-bd"/>
</dbReference>
<comment type="cofactor">
    <cofactor evidence="1">
        <name>(6R)-5,10-methylene-5,6,7,8-tetrahydrofolate</name>
        <dbReference type="ChEBI" id="CHEBI:15636"/>
    </cofactor>
</comment>
<keyword evidence="5" id="KW-0157">Chromophore</keyword>
<dbReference type="EMBL" id="QGKL01000004">
    <property type="protein sequence ID" value="PWQ99631.1"/>
    <property type="molecule type" value="Genomic_DNA"/>
</dbReference>
<feature type="domain" description="Photolyase/cryptochrome alpha/beta" evidence="6">
    <location>
        <begin position="15"/>
        <end position="142"/>
    </location>
</feature>
<evidence type="ECO:0000256" key="3">
    <source>
        <dbReference type="ARBA" id="ARBA00022827"/>
    </source>
</evidence>
<dbReference type="GO" id="GO:0003904">
    <property type="term" value="F:deoxyribodipyrimidine photo-lyase activity"/>
    <property type="evidence" value="ECO:0007669"/>
    <property type="project" value="TreeGrafter"/>
</dbReference>
<comment type="similarity">
    <text evidence="5">Belongs to the DNA photolyase family.</text>
</comment>
<dbReference type="InterPro" id="IPR006050">
    <property type="entry name" value="DNA_photolyase_N"/>
</dbReference>
<keyword evidence="3 4" id="KW-0274">FAD</keyword>
<feature type="binding site" evidence="4">
    <location>
        <position position="218"/>
    </location>
    <ligand>
        <name>FAD</name>
        <dbReference type="ChEBI" id="CHEBI:57692"/>
    </ligand>
</feature>
<dbReference type="SUPFAM" id="SSF52425">
    <property type="entry name" value="Cryptochrome/photolyase, N-terminal domain"/>
    <property type="match status" value="1"/>
</dbReference>
<evidence type="ECO:0000259" key="6">
    <source>
        <dbReference type="PROSITE" id="PS51645"/>
    </source>
</evidence>
<organism evidence="7 8">
    <name type="scientific">Leucothrix arctica</name>
    <dbReference type="NCBI Taxonomy" id="1481894"/>
    <lineage>
        <taxon>Bacteria</taxon>
        <taxon>Pseudomonadati</taxon>
        <taxon>Pseudomonadota</taxon>
        <taxon>Gammaproteobacteria</taxon>
        <taxon>Thiotrichales</taxon>
        <taxon>Thiotrichaceae</taxon>
        <taxon>Leucothrix</taxon>
    </lineage>
</organism>
<dbReference type="RefSeq" id="WP_109821526.1">
    <property type="nucleotide sequence ID" value="NZ_QGKL01000004.1"/>
</dbReference>
<dbReference type="OrthoDB" id="9772484at2"/>
<proteinExistence type="inferred from homology"/>
<dbReference type="Gene3D" id="1.25.40.80">
    <property type="match status" value="1"/>
</dbReference>
<dbReference type="InterPro" id="IPR002081">
    <property type="entry name" value="Cryptochrome/DNA_photolyase_1"/>
</dbReference>
<accession>A0A317CN54</accession>
<dbReference type="PANTHER" id="PTHR11455:SF9">
    <property type="entry name" value="CRYPTOCHROME CIRCADIAN CLOCK 5 ISOFORM X1"/>
    <property type="match status" value="1"/>
</dbReference>
<reference evidence="7 8" key="1">
    <citation type="submission" date="2018-05" db="EMBL/GenBank/DDBJ databases">
        <title>Leucothrix arctica sp. nov., isolated from Arctic seawater.</title>
        <authorList>
            <person name="Choi A."/>
            <person name="Baek K."/>
        </authorList>
    </citation>
    <scope>NUCLEOTIDE SEQUENCE [LARGE SCALE GENOMIC DNA]</scope>
    <source>
        <strain evidence="7 8">IMCC9719</strain>
    </source>
</reference>
<keyword evidence="8" id="KW-1185">Reference proteome</keyword>
<evidence type="ECO:0000256" key="4">
    <source>
        <dbReference type="PIRSR" id="PIRSR602081-1"/>
    </source>
</evidence>
<name>A0A317CN54_9GAMM</name>
<dbReference type="Gene3D" id="1.10.579.10">
    <property type="entry name" value="DNA Cyclobutane Dipyrimidine Photolyase, subunit A, domain 3"/>
    <property type="match status" value="1"/>
</dbReference>
<keyword evidence="7" id="KW-0456">Lyase</keyword>
<evidence type="ECO:0000256" key="5">
    <source>
        <dbReference type="RuleBase" id="RU004182"/>
    </source>
</evidence>